<feature type="region of interest" description="Disordered" evidence="1">
    <location>
        <begin position="93"/>
        <end position="112"/>
    </location>
</feature>
<protein>
    <submittedName>
        <fullName evidence="2">Uncharacterized protein</fullName>
    </submittedName>
</protein>
<feature type="compositionally biased region" description="Basic and acidic residues" evidence="1">
    <location>
        <begin position="197"/>
        <end position="206"/>
    </location>
</feature>
<reference evidence="3" key="1">
    <citation type="submission" date="2015-09" db="EMBL/GenBank/DDBJ databases">
        <authorList>
            <consortium name="Pathogen Informatics"/>
        </authorList>
    </citation>
    <scope>NUCLEOTIDE SEQUENCE [LARGE SCALE GENOMIC DNA]</scope>
    <source>
        <strain evidence="3">Lake Konstanz</strain>
    </source>
</reference>
<proteinExistence type="predicted"/>
<accession>A0A0S4IW49</accession>
<evidence type="ECO:0000313" key="2">
    <source>
        <dbReference type="EMBL" id="CUG05951.1"/>
    </source>
</evidence>
<feature type="non-terminal residue" evidence="2">
    <location>
        <position position="1"/>
    </location>
</feature>
<feature type="compositionally biased region" description="Basic and acidic residues" evidence="1">
    <location>
        <begin position="128"/>
        <end position="140"/>
    </location>
</feature>
<dbReference type="Proteomes" id="UP000051952">
    <property type="component" value="Unassembled WGS sequence"/>
</dbReference>
<dbReference type="VEuPathDB" id="TriTrypDB:BSAL_71395"/>
<name>A0A0S4IW49_BODSA</name>
<gene>
    <name evidence="2" type="ORF">BSAL_71395</name>
</gene>
<feature type="region of interest" description="Disordered" evidence="1">
    <location>
        <begin position="179"/>
        <end position="206"/>
    </location>
</feature>
<feature type="compositionally biased region" description="Polar residues" evidence="1">
    <location>
        <begin position="179"/>
        <end position="192"/>
    </location>
</feature>
<keyword evidence="3" id="KW-1185">Reference proteome</keyword>
<sequence length="232" mass="26278">HVVLLSYFKAAELCGLRANTEGFKRAAHRSIASSSPASLREETAAVAQREAQDVVTAIGARPPPTDTIEIEDGLLPFANDRRQHLRELDESAADVAEREARDQSDYQQERKVQAQRYQQLQIELQAERDAEEQRMREHAAQEAAVKQSQEETREKLREAYGPCFLWNRVPIERDVSLSMRGSNNTSVNTSSLPLEESPSRQRREDVIERSVDRALKLTPWMLPVNDSSNLVA</sequence>
<feature type="region of interest" description="Disordered" evidence="1">
    <location>
        <begin position="128"/>
        <end position="150"/>
    </location>
</feature>
<organism evidence="2 3">
    <name type="scientific">Bodo saltans</name>
    <name type="common">Flagellated protozoan</name>
    <dbReference type="NCBI Taxonomy" id="75058"/>
    <lineage>
        <taxon>Eukaryota</taxon>
        <taxon>Discoba</taxon>
        <taxon>Euglenozoa</taxon>
        <taxon>Kinetoplastea</taxon>
        <taxon>Metakinetoplastina</taxon>
        <taxon>Eubodonida</taxon>
        <taxon>Bodonidae</taxon>
        <taxon>Bodo</taxon>
    </lineage>
</organism>
<dbReference type="EMBL" id="CYKH01000549">
    <property type="protein sequence ID" value="CUG05951.1"/>
    <property type="molecule type" value="Genomic_DNA"/>
</dbReference>
<evidence type="ECO:0000313" key="3">
    <source>
        <dbReference type="Proteomes" id="UP000051952"/>
    </source>
</evidence>
<evidence type="ECO:0000256" key="1">
    <source>
        <dbReference type="SAM" id="MobiDB-lite"/>
    </source>
</evidence>
<dbReference type="AlphaFoldDB" id="A0A0S4IW49"/>